<feature type="compositionally biased region" description="Low complexity" evidence="1">
    <location>
        <begin position="46"/>
        <end position="60"/>
    </location>
</feature>
<keyword evidence="3" id="KW-1185">Reference proteome</keyword>
<dbReference type="Proteomes" id="UP001066276">
    <property type="component" value="Chromosome 12"/>
</dbReference>
<proteinExistence type="predicted"/>
<accession>A0AAV7KT28</accession>
<gene>
    <name evidence="2" type="ORF">NDU88_001877</name>
</gene>
<feature type="region of interest" description="Disordered" evidence="1">
    <location>
        <begin position="46"/>
        <end position="115"/>
    </location>
</feature>
<dbReference type="AlphaFoldDB" id="A0AAV7KT28"/>
<protein>
    <submittedName>
        <fullName evidence="2">Uncharacterized protein</fullName>
    </submittedName>
</protein>
<name>A0AAV7KT28_PLEWA</name>
<reference evidence="2" key="1">
    <citation type="journal article" date="2022" name="bioRxiv">
        <title>Sequencing and chromosome-scale assembly of the giantPleurodeles waltlgenome.</title>
        <authorList>
            <person name="Brown T."/>
            <person name="Elewa A."/>
            <person name="Iarovenko S."/>
            <person name="Subramanian E."/>
            <person name="Araus A.J."/>
            <person name="Petzold A."/>
            <person name="Susuki M."/>
            <person name="Suzuki K.-i.T."/>
            <person name="Hayashi T."/>
            <person name="Toyoda A."/>
            <person name="Oliveira C."/>
            <person name="Osipova E."/>
            <person name="Leigh N.D."/>
            <person name="Simon A."/>
            <person name="Yun M.H."/>
        </authorList>
    </citation>
    <scope>NUCLEOTIDE SEQUENCE</scope>
    <source>
        <strain evidence="2">20211129_DDA</strain>
        <tissue evidence="2">Liver</tissue>
    </source>
</reference>
<evidence type="ECO:0000313" key="3">
    <source>
        <dbReference type="Proteomes" id="UP001066276"/>
    </source>
</evidence>
<dbReference type="EMBL" id="JANPWB010000016">
    <property type="protein sequence ID" value="KAJ1081699.1"/>
    <property type="molecule type" value="Genomic_DNA"/>
</dbReference>
<evidence type="ECO:0000256" key="1">
    <source>
        <dbReference type="SAM" id="MobiDB-lite"/>
    </source>
</evidence>
<sequence>MVPVVVPLHRAPTGTLLTWSPLDAGRGGHHQPPPLLLRLRSGVLSSLRSSGAPPSSSRGPASDDRCSPRPSLQGRARRATTTRAPGWYSGLQGAMVPPRHSRSRQSRSTLRRTPPLPLRGVAQVCCAGGSRAGLSLNGEMNGPVRAHGLCIRHLGSRSHTPLTHYIDDVMIQGETEEQLQIQLQSKGGD</sequence>
<comment type="caution">
    <text evidence="2">The sequence shown here is derived from an EMBL/GenBank/DDBJ whole genome shotgun (WGS) entry which is preliminary data.</text>
</comment>
<organism evidence="2 3">
    <name type="scientific">Pleurodeles waltl</name>
    <name type="common">Iberian ribbed newt</name>
    <dbReference type="NCBI Taxonomy" id="8319"/>
    <lineage>
        <taxon>Eukaryota</taxon>
        <taxon>Metazoa</taxon>
        <taxon>Chordata</taxon>
        <taxon>Craniata</taxon>
        <taxon>Vertebrata</taxon>
        <taxon>Euteleostomi</taxon>
        <taxon>Amphibia</taxon>
        <taxon>Batrachia</taxon>
        <taxon>Caudata</taxon>
        <taxon>Salamandroidea</taxon>
        <taxon>Salamandridae</taxon>
        <taxon>Pleurodelinae</taxon>
        <taxon>Pleurodeles</taxon>
    </lineage>
</organism>
<evidence type="ECO:0000313" key="2">
    <source>
        <dbReference type="EMBL" id="KAJ1081699.1"/>
    </source>
</evidence>